<dbReference type="OrthoDB" id="694174at2759"/>
<evidence type="ECO:0000313" key="2">
    <source>
        <dbReference type="Proteomes" id="UP000479710"/>
    </source>
</evidence>
<protein>
    <recommendedName>
        <fullName evidence="3">Protein FAR1-RELATED SEQUENCE</fullName>
    </recommendedName>
</protein>
<keyword evidence="2" id="KW-1185">Reference proteome</keyword>
<accession>A0A6G1EE30</accession>
<name>A0A6G1EE30_9ORYZ</name>
<proteinExistence type="predicted"/>
<evidence type="ECO:0000313" key="1">
    <source>
        <dbReference type="EMBL" id="KAF0922662.1"/>
    </source>
</evidence>
<gene>
    <name evidence="1" type="ORF">E2562_001060</name>
</gene>
<dbReference type="AlphaFoldDB" id="A0A6G1EE30"/>
<dbReference type="Proteomes" id="UP000479710">
    <property type="component" value="Unassembled WGS sequence"/>
</dbReference>
<reference evidence="1 2" key="1">
    <citation type="submission" date="2019-11" db="EMBL/GenBank/DDBJ databases">
        <title>Whole genome sequence of Oryza granulata.</title>
        <authorList>
            <person name="Li W."/>
        </authorList>
    </citation>
    <scope>NUCLEOTIDE SEQUENCE [LARGE SCALE GENOMIC DNA]</scope>
    <source>
        <strain evidence="2">cv. Menghai</strain>
        <tissue evidence="1">Leaf</tissue>
    </source>
</reference>
<evidence type="ECO:0008006" key="3">
    <source>
        <dbReference type="Google" id="ProtNLM"/>
    </source>
</evidence>
<organism evidence="1 2">
    <name type="scientific">Oryza meyeriana var. granulata</name>
    <dbReference type="NCBI Taxonomy" id="110450"/>
    <lineage>
        <taxon>Eukaryota</taxon>
        <taxon>Viridiplantae</taxon>
        <taxon>Streptophyta</taxon>
        <taxon>Embryophyta</taxon>
        <taxon>Tracheophyta</taxon>
        <taxon>Spermatophyta</taxon>
        <taxon>Magnoliopsida</taxon>
        <taxon>Liliopsida</taxon>
        <taxon>Poales</taxon>
        <taxon>Poaceae</taxon>
        <taxon>BOP clade</taxon>
        <taxon>Oryzoideae</taxon>
        <taxon>Oryzeae</taxon>
        <taxon>Oryzinae</taxon>
        <taxon>Oryza</taxon>
        <taxon>Oryza meyeriana</taxon>
    </lineage>
</organism>
<comment type="caution">
    <text evidence="1">The sequence shown here is derived from an EMBL/GenBank/DDBJ whole genome shotgun (WGS) entry which is preliminary data.</text>
</comment>
<sequence>MDEAMMEFIDTMQENHVTQSSIYTGVLMHMNRKASNVRAENADNINKLLAFFKEKDYYERMTSTQRSESMNKLAKRLFCSHFVMAFIHVQVETILARYVLRRYTWKAKGDMTFDRRDHKTVGPDGVQESYRTNMLMVEAMVVAKEGSKSKVAFDRAIKVLKGLRK</sequence>
<dbReference type="EMBL" id="SPHZ02000003">
    <property type="protein sequence ID" value="KAF0922662.1"/>
    <property type="molecule type" value="Genomic_DNA"/>
</dbReference>